<dbReference type="PANTHER" id="PTHR35174:SF3">
    <property type="entry name" value="BLL7171 PROTEIN"/>
    <property type="match status" value="1"/>
</dbReference>
<dbReference type="Proteomes" id="UP000295302">
    <property type="component" value="Unassembled WGS sequence"/>
</dbReference>
<accession>A0A4R4XNA9</accession>
<dbReference type="SUPFAM" id="SSF54909">
    <property type="entry name" value="Dimeric alpha+beta barrel"/>
    <property type="match status" value="1"/>
</dbReference>
<dbReference type="InterPro" id="IPR005545">
    <property type="entry name" value="YCII"/>
</dbReference>
<protein>
    <recommendedName>
        <fullName evidence="2">YCII-related domain-containing protein</fullName>
    </recommendedName>
</protein>
<comment type="similarity">
    <text evidence="1">Belongs to the YciI family.</text>
</comment>
<dbReference type="EMBL" id="SMKQ01000281">
    <property type="protein sequence ID" value="TDD32573.1"/>
    <property type="molecule type" value="Genomic_DNA"/>
</dbReference>
<dbReference type="OrthoDB" id="668782at2"/>
<keyword evidence="4" id="KW-1185">Reference proteome</keyword>
<dbReference type="PANTHER" id="PTHR35174">
    <property type="entry name" value="BLL7171 PROTEIN-RELATED"/>
    <property type="match status" value="1"/>
</dbReference>
<dbReference type="Gene3D" id="3.30.70.1060">
    <property type="entry name" value="Dimeric alpha+beta barrel"/>
    <property type="match status" value="1"/>
</dbReference>
<evidence type="ECO:0000259" key="2">
    <source>
        <dbReference type="Pfam" id="PF03795"/>
    </source>
</evidence>
<evidence type="ECO:0000313" key="3">
    <source>
        <dbReference type="EMBL" id="TDD32573.1"/>
    </source>
</evidence>
<evidence type="ECO:0000313" key="4">
    <source>
        <dbReference type="Proteomes" id="UP000295302"/>
    </source>
</evidence>
<feature type="domain" description="YCII-related" evidence="2">
    <location>
        <begin position="71"/>
        <end position="181"/>
    </location>
</feature>
<comment type="caution">
    <text evidence="3">The sequence shown here is derived from an EMBL/GenBank/DDBJ whole genome shotgun (WGS) entry which is preliminary data.</text>
</comment>
<evidence type="ECO:0000256" key="1">
    <source>
        <dbReference type="ARBA" id="ARBA00007689"/>
    </source>
</evidence>
<dbReference type="Pfam" id="PF03795">
    <property type="entry name" value="YCII"/>
    <property type="match status" value="1"/>
</dbReference>
<sequence length="182" mass="20265">MIEIVLVDEEPRRRSECPDIVLSELALMVPLVEHAVSSPLPHNPQRKRLSPDERPSAVFFRHARGWRSTMKFALLLFDPEDYWDSVSEEEMGAAVAEHAAFAAYLRERGIPFSGEALKPAAEARSLRPSGDGPVAEDEPFVALRQDLAGFYLIECAGLDEAEEIARRCPIGAGIEIRPVWEA</sequence>
<dbReference type="InterPro" id="IPR011008">
    <property type="entry name" value="Dimeric_a/b-barrel"/>
</dbReference>
<organism evidence="3 4">
    <name type="scientific">Nonomuraea terrae</name>
    <dbReference type="NCBI Taxonomy" id="2530383"/>
    <lineage>
        <taxon>Bacteria</taxon>
        <taxon>Bacillati</taxon>
        <taxon>Actinomycetota</taxon>
        <taxon>Actinomycetes</taxon>
        <taxon>Streptosporangiales</taxon>
        <taxon>Streptosporangiaceae</taxon>
        <taxon>Nonomuraea</taxon>
    </lineage>
</organism>
<name>A0A4R4XNA9_9ACTN</name>
<reference evidence="3 4" key="1">
    <citation type="submission" date="2019-03" db="EMBL/GenBank/DDBJ databases">
        <title>Draft genome sequences of novel Actinobacteria.</title>
        <authorList>
            <person name="Sahin N."/>
            <person name="Ay H."/>
            <person name="Saygin H."/>
        </authorList>
    </citation>
    <scope>NUCLEOTIDE SEQUENCE [LARGE SCALE GENOMIC DNA]</scope>
    <source>
        <strain evidence="3 4">CH32</strain>
    </source>
</reference>
<gene>
    <name evidence="3" type="ORF">E1286_43425</name>
</gene>
<dbReference type="AlphaFoldDB" id="A0A4R4XNA9"/>
<proteinExistence type="inferred from homology"/>